<keyword evidence="4" id="KW-1185">Reference proteome</keyword>
<sequence>MAAWCTMRSLALLTSCILLSPARAGTIVNHANHLFNAIHSSMRQFGSSLNHNGMSLFIAHVPPDTELYHGSWMPNRINGTEWLAFEPEHALFFSQPSERPPPRDHERSSFDQFVHQYAISSTAADGESIHGYLHTYRTRHALRLLYLDGQSAAKSDLGTLDVQDLVLLHHQPPPPDATRAKSQAPKSPVADTSTRGPAGPPGDAIRAIRLCRLIEEEWNARVDGILRMEEGFEIILCNFSKHLDVVEIAQTLDDSYDGAENFDGIMFSSFKAAAARYDGIGGGRVALKYDHFVTLYDYQDALYFDEHSRPRVRNETALIEPVRTAIKEMVLHENSTSGVDWQSVTDMLVLRWADRIAYLASGDVSSLQSFQGEIWRAFRAFADYSGERDWEKEGMRCTLQYLPANVTDMDTLAARAVFNVSSAICRALQSAWQADTLPQALAVMQELKAWLGWTEWKKCRGCGPHEVCFIPIWPMGEEKYFERPECLTNVSQVPLTYWFDD</sequence>
<feature type="signal peptide" evidence="2">
    <location>
        <begin position="1"/>
        <end position="24"/>
    </location>
</feature>
<dbReference type="EMBL" id="MU001642">
    <property type="protein sequence ID" value="KAF2479263.1"/>
    <property type="molecule type" value="Genomic_DNA"/>
</dbReference>
<dbReference type="AlphaFoldDB" id="A0A6A6PIB3"/>
<dbReference type="RefSeq" id="XP_033585833.1">
    <property type="nucleotide sequence ID" value="XM_033738285.1"/>
</dbReference>
<evidence type="ECO:0000256" key="2">
    <source>
        <dbReference type="SAM" id="SignalP"/>
    </source>
</evidence>
<keyword evidence="2" id="KW-0732">Signal</keyword>
<organism evidence="3 4">
    <name type="scientific">Neohortaea acidophila</name>
    <dbReference type="NCBI Taxonomy" id="245834"/>
    <lineage>
        <taxon>Eukaryota</taxon>
        <taxon>Fungi</taxon>
        <taxon>Dikarya</taxon>
        <taxon>Ascomycota</taxon>
        <taxon>Pezizomycotina</taxon>
        <taxon>Dothideomycetes</taxon>
        <taxon>Dothideomycetidae</taxon>
        <taxon>Mycosphaerellales</taxon>
        <taxon>Teratosphaeriaceae</taxon>
        <taxon>Neohortaea</taxon>
    </lineage>
</organism>
<dbReference type="Proteomes" id="UP000799767">
    <property type="component" value="Unassembled WGS sequence"/>
</dbReference>
<dbReference type="OrthoDB" id="10261782at2759"/>
<evidence type="ECO:0000313" key="3">
    <source>
        <dbReference type="EMBL" id="KAF2479263.1"/>
    </source>
</evidence>
<dbReference type="InterPro" id="IPR038921">
    <property type="entry name" value="YOR389W-like"/>
</dbReference>
<gene>
    <name evidence="3" type="ORF">BDY17DRAFT_356643</name>
</gene>
<evidence type="ECO:0000256" key="1">
    <source>
        <dbReference type="SAM" id="MobiDB-lite"/>
    </source>
</evidence>
<evidence type="ECO:0000313" key="4">
    <source>
        <dbReference type="Proteomes" id="UP000799767"/>
    </source>
</evidence>
<reference evidence="3" key="1">
    <citation type="journal article" date="2020" name="Stud. Mycol.">
        <title>101 Dothideomycetes genomes: a test case for predicting lifestyles and emergence of pathogens.</title>
        <authorList>
            <person name="Haridas S."/>
            <person name="Albert R."/>
            <person name="Binder M."/>
            <person name="Bloem J."/>
            <person name="Labutti K."/>
            <person name="Salamov A."/>
            <person name="Andreopoulos B."/>
            <person name="Baker S."/>
            <person name="Barry K."/>
            <person name="Bills G."/>
            <person name="Bluhm B."/>
            <person name="Cannon C."/>
            <person name="Castanera R."/>
            <person name="Culley D."/>
            <person name="Daum C."/>
            <person name="Ezra D."/>
            <person name="Gonzalez J."/>
            <person name="Henrissat B."/>
            <person name="Kuo A."/>
            <person name="Liang C."/>
            <person name="Lipzen A."/>
            <person name="Lutzoni F."/>
            <person name="Magnuson J."/>
            <person name="Mondo S."/>
            <person name="Nolan M."/>
            <person name="Ohm R."/>
            <person name="Pangilinan J."/>
            <person name="Park H.-J."/>
            <person name="Ramirez L."/>
            <person name="Alfaro M."/>
            <person name="Sun H."/>
            <person name="Tritt A."/>
            <person name="Yoshinaga Y."/>
            <person name="Zwiers L.-H."/>
            <person name="Turgeon B."/>
            <person name="Goodwin S."/>
            <person name="Spatafora J."/>
            <person name="Crous P."/>
            <person name="Grigoriev I."/>
        </authorList>
    </citation>
    <scope>NUCLEOTIDE SEQUENCE</scope>
    <source>
        <strain evidence="3">CBS 113389</strain>
    </source>
</reference>
<protein>
    <submittedName>
        <fullName evidence="3">Uncharacterized protein</fullName>
    </submittedName>
</protein>
<feature type="chain" id="PRO_5025510820" evidence="2">
    <location>
        <begin position="25"/>
        <end position="501"/>
    </location>
</feature>
<accession>A0A6A6PIB3</accession>
<dbReference type="PANTHER" id="PTHR35204:SF1">
    <property type="entry name" value="ENTEROTOXIN"/>
    <property type="match status" value="1"/>
</dbReference>
<feature type="region of interest" description="Disordered" evidence="1">
    <location>
        <begin position="168"/>
        <end position="202"/>
    </location>
</feature>
<proteinExistence type="predicted"/>
<dbReference type="PANTHER" id="PTHR35204">
    <property type="entry name" value="YALI0A21131P"/>
    <property type="match status" value="1"/>
</dbReference>
<name>A0A6A6PIB3_9PEZI</name>
<dbReference type="GeneID" id="54479287"/>
<feature type="compositionally biased region" description="Polar residues" evidence="1">
    <location>
        <begin position="180"/>
        <end position="195"/>
    </location>
</feature>